<dbReference type="Gene3D" id="2.40.100.10">
    <property type="entry name" value="Cyclophilin-like"/>
    <property type="match status" value="1"/>
</dbReference>
<dbReference type="RefSeq" id="XP_066916117.1">
    <property type="nucleotide sequence ID" value="XM_067060016.1"/>
</dbReference>
<evidence type="ECO:0000256" key="4">
    <source>
        <dbReference type="RuleBase" id="RU363019"/>
    </source>
</evidence>
<dbReference type="GeneID" id="136823738"/>
<comment type="subunit">
    <text evidence="3">Identified in the spliceosome C complex. Interacts with SNW1/SKIP. Interacts with CDC40/PRP17; this interaction leads to CDC40 isomerization. Interacts with RBM22.</text>
</comment>
<dbReference type="EnsemblMetazoa" id="CLYHEMT023936.1">
    <property type="protein sequence ID" value="CLYHEMP023936.1"/>
    <property type="gene ID" value="CLYHEMG023936"/>
</dbReference>
<feature type="domain" description="PPIase cyclophilin-type" evidence="5">
    <location>
        <begin position="16"/>
        <end position="164"/>
    </location>
</feature>
<dbReference type="Proteomes" id="UP000594262">
    <property type="component" value="Unplaced"/>
</dbReference>
<dbReference type="RefSeq" id="XP_066936008.1">
    <property type="nucleotide sequence ID" value="XM_067079907.1"/>
</dbReference>
<dbReference type="InterPro" id="IPR044666">
    <property type="entry name" value="Cyclophilin_A-like"/>
</dbReference>
<comment type="catalytic activity">
    <reaction evidence="4">
        <text>[protein]-peptidylproline (omega=180) = [protein]-peptidylproline (omega=0)</text>
        <dbReference type="Rhea" id="RHEA:16237"/>
        <dbReference type="Rhea" id="RHEA-COMP:10747"/>
        <dbReference type="Rhea" id="RHEA-COMP:10748"/>
        <dbReference type="ChEBI" id="CHEBI:83833"/>
        <dbReference type="ChEBI" id="CHEBI:83834"/>
        <dbReference type="EC" id="5.2.1.8"/>
    </reaction>
</comment>
<dbReference type="SUPFAM" id="SSF50891">
    <property type="entry name" value="Cyclophilin-like"/>
    <property type="match status" value="1"/>
</dbReference>
<comment type="function">
    <text evidence="4">PPIases accelerate the folding of proteins. It catalyzes the cis-trans isomerization of proline imidic peptide bonds in oligopeptides.</text>
</comment>
<dbReference type="PROSITE" id="PS50072">
    <property type="entry name" value="CSA_PPIASE_2"/>
    <property type="match status" value="1"/>
</dbReference>
<evidence type="ECO:0000259" key="5">
    <source>
        <dbReference type="PROSITE" id="PS50072"/>
    </source>
</evidence>
<dbReference type="InterPro" id="IPR029000">
    <property type="entry name" value="Cyclophilin-like_dom_sf"/>
</dbReference>
<dbReference type="PANTHER" id="PTHR45625">
    <property type="entry name" value="PEPTIDYL-PROLYL CIS-TRANS ISOMERASE-RELATED"/>
    <property type="match status" value="1"/>
</dbReference>
<dbReference type="OrthoDB" id="5916692at2759"/>
<dbReference type="PROSITE" id="PS00170">
    <property type="entry name" value="CSA_PPIASE_1"/>
    <property type="match status" value="1"/>
</dbReference>
<reference evidence="6" key="1">
    <citation type="submission" date="2021-01" db="UniProtKB">
        <authorList>
            <consortium name="EnsemblMetazoa"/>
        </authorList>
    </citation>
    <scope>IDENTIFICATION</scope>
</reference>
<protein>
    <recommendedName>
        <fullName evidence="4">Peptidyl-prolyl cis-trans isomerase</fullName>
        <shortName evidence="4">PPIase</shortName>
        <ecNumber evidence="4">5.2.1.8</ecNumber>
    </recommendedName>
</protein>
<proteinExistence type="inferred from homology"/>
<evidence type="ECO:0000256" key="1">
    <source>
        <dbReference type="ARBA" id="ARBA00023110"/>
    </source>
</evidence>
<evidence type="ECO:0000256" key="3">
    <source>
        <dbReference type="ARBA" id="ARBA00062845"/>
    </source>
</evidence>
<comment type="similarity">
    <text evidence="4">Belongs to the cyclophilin-type PPIase family.</text>
</comment>
<name>A0A7M5X6G1_9CNID</name>
<keyword evidence="1 4" id="KW-0697">Rotamase</keyword>
<dbReference type="InterPro" id="IPR020892">
    <property type="entry name" value="Cyclophilin-type_PPIase_CS"/>
</dbReference>
<evidence type="ECO:0000313" key="7">
    <source>
        <dbReference type="Proteomes" id="UP000594262"/>
    </source>
</evidence>
<dbReference type="PANTHER" id="PTHR45625:SF4">
    <property type="entry name" value="PEPTIDYLPROLYL ISOMERASE DOMAIN AND WD REPEAT-CONTAINING PROTEIN 1"/>
    <property type="match status" value="1"/>
</dbReference>
<organism evidence="6 7">
    <name type="scientific">Clytia hemisphaerica</name>
    <dbReference type="NCBI Taxonomy" id="252671"/>
    <lineage>
        <taxon>Eukaryota</taxon>
        <taxon>Metazoa</taxon>
        <taxon>Cnidaria</taxon>
        <taxon>Hydrozoa</taxon>
        <taxon>Hydroidolina</taxon>
        <taxon>Leptothecata</taxon>
        <taxon>Obeliida</taxon>
        <taxon>Clytiidae</taxon>
        <taxon>Clytia</taxon>
    </lineage>
</organism>
<keyword evidence="2 4" id="KW-0413">Isomerase</keyword>
<keyword evidence="7" id="KW-1185">Reference proteome</keyword>
<evidence type="ECO:0000256" key="2">
    <source>
        <dbReference type="ARBA" id="ARBA00023235"/>
    </source>
</evidence>
<dbReference type="InterPro" id="IPR002130">
    <property type="entry name" value="Cyclophilin-type_PPIase_dom"/>
</dbReference>
<sequence>MTVPGDDWRPPKVTLQTSMGNIDVELYWNHAPRTCKNFAELARRGYYDRTKFHRVISGFMIQTGDPSGTGKGGSSIYGPMFEDEIHPDLKHTGAGILSMANSGPNSNGSQYFITLAPCQWLDGKHTIFGRVNSGMKVVKKIGDVQTDQTTDKPLQDIYIIEASCARSET</sequence>
<dbReference type="InterPro" id="IPR024936">
    <property type="entry name" value="Cyclophilin-type_PPIase"/>
</dbReference>
<accession>A0A7M5X6G1</accession>
<dbReference type="EC" id="5.2.1.8" evidence="4"/>
<dbReference type="FunFam" id="2.40.100.10:FF:000008">
    <property type="entry name" value="Peptidyl-prolyl cis-trans isomerase"/>
    <property type="match status" value="1"/>
</dbReference>
<dbReference type="GO" id="GO:0071013">
    <property type="term" value="C:catalytic step 2 spliceosome"/>
    <property type="evidence" value="ECO:0007669"/>
    <property type="project" value="TreeGrafter"/>
</dbReference>
<dbReference type="PIRSF" id="PIRSF001467">
    <property type="entry name" value="Peptidylpro_ismrse"/>
    <property type="match status" value="1"/>
</dbReference>
<evidence type="ECO:0000313" key="6">
    <source>
        <dbReference type="EnsemblMetazoa" id="CLYHEMP018720.1"/>
    </source>
</evidence>
<dbReference type="GO" id="GO:0006457">
    <property type="term" value="P:protein folding"/>
    <property type="evidence" value="ECO:0007669"/>
    <property type="project" value="InterPro"/>
</dbReference>
<dbReference type="PRINTS" id="PR00153">
    <property type="entry name" value="CSAPPISMRASE"/>
</dbReference>
<dbReference type="Pfam" id="PF00160">
    <property type="entry name" value="Pro_isomerase"/>
    <property type="match status" value="1"/>
</dbReference>
<dbReference type="EnsemblMetazoa" id="CLYHEMT018720.1">
    <property type="protein sequence ID" value="CLYHEMP018720.1"/>
    <property type="gene ID" value="CLYHEMG018720"/>
</dbReference>
<dbReference type="GO" id="GO:0003755">
    <property type="term" value="F:peptidyl-prolyl cis-trans isomerase activity"/>
    <property type="evidence" value="ECO:0007669"/>
    <property type="project" value="UniProtKB-UniRule"/>
</dbReference>
<dbReference type="GeneID" id="136803297"/>
<dbReference type="AlphaFoldDB" id="A0A7M5X6G1"/>